<dbReference type="AlphaFoldDB" id="A0AAD6F366"/>
<protein>
    <submittedName>
        <fullName evidence="2">Uncharacterized protein</fullName>
    </submittedName>
</protein>
<accession>A0AAD6F366</accession>
<proteinExistence type="predicted"/>
<keyword evidence="3" id="KW-1185">Reference proteome</keyword>
<evidence type="ECO:0000313" key="3">
    <source>
        <dbReference type="Proteomes" id="UP001219934"/>
    </source>
</evidence>
<dbReference type="EMBL" id="JAPTMU010000299">
    <property type="protein sequence ID" value="KAJ4919378.1"/>
    <property type="molecule type" value="Genomic_DNA"/>
</dbReference>
<dbReference type="EMBL" id="JAPTMU010000299">
    <property type="protein sequence ID" value="KAJ4919377.1"/>
    <property type="molecule type" value="Genomic_DNA"/>
</dbReference>
<feature type="non-terminal residue" evidence="2">
    <location>
        <position position="1"/>
    </location>
</feature>
<name>A0AAD6F366_9TELE</name>
<dbReference type="Proteomes" id="UP001219934">
    <property type="component" value="Unassembled WGS sequence"/>
</dbReference>
<feature type="non-terminal residue" evidence="2">
    <location>
        <position position="54"/>
    </location>
</feature>
<evidence type="ECO:0000313" key="1">
    <source>
        <dbReference type="EMBL" id="KAJ4919377.1"/>
    </source>
</evidence>
<comment type="caution">
    <text evidence="2">The sequence shown here is derived from an EMBL/GenBank/DDBJ whole genome shotgun (WGS) entry which is preliminary data.</text>
</comment>
<evidence type="ECO:0000313" key="2">
    <source>
        <dbReference type="EMBL" id="KAJ4919378.1"/>
    </source>
</evidence>
<organism evidence="2 3">
    <name type="scientific">Pogonophryne albipinna</name>
    <dbReference type="NCBI Taxonomy" id="1090488"/>
    <lineage>
        <taxon>Eukaryota</taxon>
        <taxon>Metazoa</taxon>
        <taxon>Chordata</taxon>
        <taxon>Craniata</taxon>
        <taxon>Vertebrata</taxon>
        <taxon>Euteleostomi</taxon>
        <taxon>Actinopterygii</taxon>
        <taxon>Neopterygii</taxon>
        <taxon>Teleostei</taxon>
        <taxon>Neoteleostei</taxon>
        <taxon>Acanthomorphata</taxon>
        <taxon>Eupercaria</taxon>
        <taxon>Perciformes</taxon>
        <taxon>Notothenioidei</taxon>
        <taxon>Pogonophryne</taxon>
    </lineage>
</organism>
<gene>
    <name evidence="1" type="ORF">JOQ06_022674</name>
    <name evidence="2" type="ORF">JOQ06_022675</name>
</gene>
<reference evidence="2" key="1">
    <citation type="submission" date="2022-11" db="EMBL/GenBank/DDBJ databases">
        <title>Chromosome-level genome of Pogonophryne albipinna.</title>
        <authorList>
            <person name="Jo E."/>
        </authorList>
    </citation>
    <scope>NUCLEOTIDE SEQUENCE</scope>
    <source>
        <strain evidence="2">SGF0006</strain>
        <tissue evidence="2">Muscle</tissue>
    </source>
</reference>
<sequence length="54" mass="6163">GAAEPHPADPRHLLRVLQRTGAHRQHRHQHQLHHAQKRHAINSCPKCLSSLMVV</sequence>